<evidence type="ECO:0000313" key="2">
    <source>
        <dbReference type="EMBL" id="GAA3701303.1"/>
    </source>
</evidence>
<dbReference type="InterPro" id="IPR048667">
    <property type="entry name" value="Imm5-like"/>
</dbReference>
<evidence type="ECO:0000313" key="3">
    <source>
        <dbReference type="Proteomes" id="UP001500051"/>
    </source>
</evidence>
<gene>
    <name evidence="2" type="ORF">GCM10022204_17630</name>
</gene>
<evidence type="ECO:0000259" key="1">
    <source>
        <dbReference type="Pfam" id="PF21805"/>
    </source>
</evidence>
<dbReference type="RefSeq" id="WP_344811955.1">
    <property type="nucleotide sequence ID" value="NZ_BAAAYX010000004.1"/>
</dbReference>
<proteinExistence type="predicted"/>
<dbReference type="EMBL" id="BAAAYX010000004">
    <property type="protein sequence ID" value="GAA3701303.1"/>
    <property type="molecule type" value="Genomic_DNA"/>
</dbReference>
<comment type="caution">
    <text evidence="2">The sequence shown here is derived from an EMBL/GenBank/DDBJ whole genome shotgun (WGS) entry which is preliminary data.</text>
</comment>
<keyword evidence="3" id="KW-1185">Reference proteome</keyword>
<sequence>MADVGGDFTVTMPELRAVARFVAESAAEVLEIFESAVPGDDRPREAIAAARAFVEGAPRSRRQRVAAVDAHRAAAQAPTEPARLAARCAGDAAAAAYLHPIARASQVGHILRAAATVAHLSELSADVDQGAAARSLERSRLRATQGLVDVLRRYPSASSPVGGSRVATLMAELDAALRQH</sequence>
<name>A0ABP7DCF3_9ACTN</name>
<dbReference type="Pfam" id="PF21805">
    <property type="entry name" value="Imm5_like"/>
    <property type="match status" value="1"/>
</dbReference>
<reference evidence="3" key="1">
    <citation type="journal article" date="2019" name="Int. J. Syst. Evol. Microbiol.">
        <title>The Global Catalogue of Microorganisms (GCM) 10K type strain sequencing project: providing services to taxonomists for standard genome sequencing and annotation.</title>
        <authorList>
            <consortium name="The Broad Institute Genomics Platform"/>
            <consortium name="The Broad Institute Genome Sequencing Center for Infectious Disease"/>
            <person name="Wu L."/>
            <person name="Ma J."/>
        </authorList>
    </citation>
    <scope>NUCLEOTIDE SEQUENCE [LARGE SCALE GENOMIC DNA]</scope>
    <source>
        <strain evidence="3">JCM 16548</strain>
    </source>
</reference>
<organism evidence="2 3">
    <name type="scientific">Microlunatus aurantiacus</name>
    <dbReference type="NCBI Taxonomy" id="446786"/>
    <lineage>
        <taxon>Bacteria</taxon>
        <taxon>Bacillati</taxon>
        <taxon>Actinomycetota</taxon>
        <taxon>Actinomycetes</taxon>
        <taxon>Propionibacteriales</taxon>
        <taxon>Propionibacteriaceae</taxon>
        <taxon>Microlunatus</taxon>
    </lineage>
</organism>
<accession>A0ABP7DCF3</accession>
<feature type="domain" description="Imm-5-like" evidence="1">
    <location>
        <begin position="16"/>
        <end position="97"/>
    </location>
</feature>
<protein>
    <recommendedName>
        <fullName evidence="1">Imm-5-like domain-containing protein</fullName>
    </recommendedName>
</protein>
<dbReference type="Proteomes" id="UP001500051">
    <property type="component" value="Unassembled WGS sequence"/>
</dbReference>